<accession>A0AA47L8M3</accession>
<dbReference type="GO" id="GO:0015074">
    <property type="term" value="P:DNA integration"/>
    <property type="evidence" value="ECO:0007669"/>
    <property type="project" value="UniProtKB-KW"/>
</dbReference>
<dbReference type="RefSeq" id="WP_229650766.1">
    <property type="nucleotide sequence ID" value="NZ_CP150902.1"/>
</dbReference>
<evidence type="ECO:0000313" key="4">
    <source>
        <dbReference type="EMBL" id="WAT91798.1"/>
    </source>
</evidence>
<dbReference type="AlphaFoldDB" id="A0AA47L8M3"/>
<dbReference type="PANTHER" id="PTHR30629">
    <property type="entry name" value="PROPHAGE INTEGRASE"/>
    <property type="match status" value="1"/>
</dbReference>
<gene>
    <name evidence="4" type="ORF">O1Q84_00860</name>
</gene>
<sequence>MKWFEELKIRAFGSEYVFPSRRASKRPHMGPDTLNRTITKLFGHEAGKKKQPPNLMDDIPHFTVHDLGRTCRTLLAKHSTPGHVAERCLNHKLKWVEGI</sequence>
<proteinExistence type="inferred from homology"/>
<evidence type="ECO:0000313" key="5">
    <source>
        <dbReference type="Proteomes" id="UP001156560"/>
    </source>
</evidence>
<evidence type="ECO:0000256" key="3">
    <source>
        <dbReference type="ARBA" id="ARBA00023172"/>
    </source>
</evidence>
<evidence type="ECO:0000256" key="1">
    <source>
        <dbReference type="ARBA" id="ARBA00008857"/>
    </source>
</evidence>
<name>A0AA47L8M3_VIBPH</name>
<comment type="similarity">
    <text evidence="1">Belongs to the 'phage' integrase family.</text>
</comment>
<dbReference type="InterPro" id="IPR011010">
    <property type="entry name" value="DNA_brk_join_enz"/>
</dbReference>
<dbReference type="Gene3D" id="1.10.443.10">
    <property type="entry name" value="Intergrase catalytic core"/>
    <property type="match status" value="1"/>
</dbReference>
<dbReference type="InterPro" id="IPR013762">
    <property type="entry name" value="Integrase-like_cat_sf"/>
</dbReference>
<keyword evidence="2" id="KW-0229">DNA integration</keyword>
<keyword evidence="3" id="KW-0233">DNA recombination</keyword>
<evidence type="ECO:0008006" key="6">
    <source>
        <dbReference type="Google" id="ProtNLM"/>
    </source>
</evidence>
<dbReference type="SUPFAM" id="SSF56349">
    <property type="entry name" value="DNA breaking-rejoining enzymes"/>
    <property type="match status" value="1"/>
</dbReference>
<dbReference type="GO" id="GO:0006310">
    <property type="term" value="P:DNA recombination"/>
    <property type="evidence" value="ECO:0007669"/>
    <property type="project" value="UniProtKB-KW"/>
</dbReference>
<dbReference type="Proteomes" id="UP001156560">
    <property type="component" value="Chromosome 1"/>
</dbReference>
<dbReference type="InterPro" id="IPR050808">
    <property type="entry name" value="Phage_Integrase"/>
</dbReference>
<protein>
    <recommendedName>
        <fullName evidence="6">Integrase</fullName>
    </recommendedName>
</protein>
<dbReference type="GO" id="GO:0003677">
    <property type="term" value="F:DNA binding"/>
    <property type="evidence" value="ECO:0007669"/>
    <property type="project" value="InterPro"/>
</dbReference>
<dbReference type="PANTHER" id="PTHR30629:SF2">
    <property type="entry name" value="PROPHAGE INTEGRASE INTS-RELATED"/>
    <property type="match status" value="1"/>
</dbReference>
<evidence type="ECO:0000256" key="2">
    <source>
        <dbReference type="ARBA" id="ARBA00022908"/>
    </source>
</evidence>
<reference evidence="4" key="1">
    <citation type="submission" date="2022-12" db="EMBL/GenBank/DDBJ databases">
        <title>Vibrio parahaemolyticus become highly virulent by producing novel Tc toxins.</title>
        <authorList>
            <person name="Yang F."/>
            <person name="You Y."/>
            <person name="Lai Q."/>
            <person name="Xu L."/>
            <person name="Li F."/>
        </authorList>
    </citation>
    <scope>NUCLEOTIDE SEQUENCE</scope>
    <source>
        <strain evidence="4">Vp-HL-202005</strain>
    </source>
</reference>
<organism evidence="4 5">
    <name type="scientific">Vibrio parahaemolyticus</name>
    <dbReference type="NCBI Taxonomy" id="670"/>
    <lineage>
        <taxon>Bacteria</taxon>
        <taxon>Pseudomonadati</taxon>
        <taxon>Pseudomonadota</taxon>
        <taxon>Gammaproteobacteria</taxon>
        <taxon>Vibrionales</taxon>
        <taxon>Vibrionaceae</taxon>
        <taxon>Vibrio</taxon>
    </lineage>
</organism>
<dbReference type="EMBL" id="CP114194">
    <property type="protein sequence ID" value="WAT91798.1"/>
    <property type="molecule type" value="Genomic_DNA"/>
</dbReference>